<gene>
    <name evidence="1" type="ORF">EVAR_77984_1</name>
</gene>
<protein>
    <submittedName>
        <fullName evidence="1">Uncharacterized protein</fullName>
    </submittedName>
</protein>
<dbReference type="AlphaFoldDB" id="A0A4C1T2W2"/>
<keyword evidence="2" id="KW-1185">Reference proteome</keyword>
<dbReference type="EMBL" id="BGZK01000028">
    <property type="protein sequence ID" value="GBP07787.1"/>
    <property type="molecule type" value="Genomic_DNA"/>
</dbReference>
<evidence type="ECO:0000313" key="1">
    <source>
        <dbReference type="EMBL" id="GBP07787.1"/>
    </source>
</evidence>
<accession>A0A4C1T2W2</accession>
<organism evidence="1 2">
    <name type="scientific">Eumeta variegata</name>
    <name type="common">Bagworm moth</name>
    <name type="synonym">Eumeta japonica</name>
    <dbReference type="NCBI Taxonomy" id="151549"/>
    <lineage>
        <taxon>Eukaryota</taxon>
        <taxon>Metazoa</taxon>
        <taxon>Ecdysozoa</taxon>
        <taxon>Arthropoda</taxon>
        <taxon>Hexapoda</taxon>
        <taxon>Insecta</taxon>
        <taxon>Pterygota</taxon>
        <taxon>Neoptera</taxon>
        <taxon>Endopterygota</taxon>
        <taxon>Lepidoptera</taxon>
        <taxon>Glossata</taxon>
        <taxon>Ditrysia</taxon>
        <taxon>Tineoidea</taxon>
        <taxon>Psychidae</taxon>
        <taxon>Oiketicinae</taxon>
        <taxon>Eumeta</taxon>
    </lineage>
</organism>
<evidence type="ECO:0000313" key="2">
    <source>
        <dbReference type="Proteomes" id="UP000299102"/>
    </source>
</evidence>
<dbReference type="Proteomes" id="UP000299102">
    <property type="component" value="Unassembled WGS sequence"/>
</dbReference>
<reference evidence="1 2" key="1">
    <citation type="journal article" date="2019" name="Commun. Biol.">
        <title>The bagworm genome reveals a unique fibroin gene that provides high tensile strength.</title>
        <authorList>
            <person name="Kono N."/>
            <person name="Nakamura H."/>
            <person name="Ohtoshi R."/>
            <person name="Tomita M."/>
            <person name="Numata K."/>
            <person name="Arakawa K."/>
        </authorList>
    </citation>
    <scope>NUCLEOTIDE SEQUENCE [LARGE SCALE GENOMIC DNA]</scope>
</reference>
<sequence length="125" mass="13715">MTRHTARLPTLKHTGGSTVPISCAKMKTNGHRKLLKMNDQRGRKGTFGAICENQVCILRERSPREEVLHTLLLVHCQLQWAILTTSCSLGLQAGERVNNASPIILAEVVEGVLTYSGAPTGTRRL</sequence>
<comment type="caution">
    <text evidence="1">The sequence shown here is derived from an EMBL/GenBank/DDBJ whole genome shotgun (WGS) entry which is preliminary data.</text>
</comment>
<name>A0A4C1T2W2_EUMVA</name>
<proteinExistence type="predicted"/>